<dbReference type="EMBL" id="CP009517">
    <property type="protein sequence ID" value="AKB81569.1"/>
    <property type="molecule type" value="Genomic_DNA"/>
</dbReference>
<dbReference type="Pfam" id="PF01546">
    <property type="entry name" value="Peptidase_M20"/>
    <property type="match status" value="1"/>
</dbReference>
<evidence type="ECO:0000313" key="1">
    <source>
        <dbReference type="EMBL" id="AKB81569.1"/>
    </source>
</evidence>
<dbReference type="InterPro" id="IPR002933">
    <property type="entry name" value="Peptidase_M20"/>
</dbReference>
<gene>
    <name evidence="1" type="ORF">MSBR3_0991</name>
</gene>
<accession>A0A0E3SGI7</accession>
<dbReference type="SUPFAM" id="SSF53187">
    <property type="entry name" value="Zn-dependent exopeptidases"/>
    <property type="match status" value="1"/>
</dbReference>
<evidence type="ECO:0000313" key="2">
    <source>
        <dbReference type="Proteomes" id="UP000033066"/>
    </source>
</evidence>
<reference evidence="1" key="1">
    <citation type="submission" date="2014-07" db="EMBL/GenBank/DDBJ databases">
        <title>Methanogenic archaea and the global carbon cycle.</title>
        <authorList>
            <person name="Henriksen J.R."/>
            <person name="Luke J."/>
            <person name="Reinhart S."/>
            <person name="Benedict M.N."/>
            <person name="Youngblut N.D."/>
            <person name="Metcalf M.E."/>
            <person name="Whitaker R.J."/>
            <person name="Metcalf W.W."/>
        </authorList>
    </citation>
    <scope>NUCLEOTIDE SEQUENCE [LARGE SCALE GENOMIC DNA]</scope>
    <source>
        <strain evidence="1">3</strain>
    </source>
</reference>
<dbReference type="AlphaFoldDB" id="A0A0E3SGI7"/>
<protein>
    <submittedName>
        <fullName evidence="1">Aminoacyl-histidine dipeptidase (Peptidase D)</fullName>
    </submittedName>
</protein>
<dbReference type="KEGG" id="mbak:MSBR3_0991"/>
<dbReference type="PANTHER" id="PTHR43501:SF1">
    <property type="entry name" value="CYTOSOL NON-SPECIFIC DIPEPTIDASE"/>
    <property type="match status" value="1"/>
</dbReference>
<dbReference type="PANTHER" id="PTHR43501">
    <property type="entry name" value="CYTOSOL NON-SPECIFIC DIPEPTIDASE"/>
    <property type="match status" value="1"/>
</dbReference>
<name>A0A0E3SGI7_METBA</name>
<dbReference type="PRINTS" id="PR00934">
    <property type="entry name" value="XHISDIPTASE"/>
</dbReference>
<proteinExistence type="predicted"/>
<dbReference type="GO" id="GO:0005829">
    <property type="term" value="C:cytosol"/>
    <property type="evidence" value="ECO:0007669"/>
    <property type="project" value="TreeGrafter"/>
</dbReference>
<keyword evidence="2" id="KW-1185">Reference proteome</keyword>
<dbReference type="HOGENOM" id="CLU_028526_1_0_2"/>
<dbReference type="GO" id="GO:0070573">
    <property type="term" value="F:metallodipeptidase activity"/>
    <property type="evidence" value="ECO:0007669"/>
    <property type="project" value="TreeGrafter"/>
</dbReference>
<dbReference type="STRING" id="1434107.MSBR3_0991"/>
<dbReference type="FunFam" id="3.40.630.10:FF:000018">
    <property type="entry name" value="Aminoacyl-histidine dipeptidase PepD"/>
    <property type="match status" value="1"/>
</dbReference>
<dbReference type="Gene3D" id="3.40.630.10">
    <property type="entry name" value="Zn peptidases"/>
    <property type="match status" value="2"/>
</dbReference>
<dbReference type="GeneID" id="24788489"/>
<dbReference type="PATRIC" id="fig|1434107.4.peg.1305"/>
<dbReference type="OrthoDB" id="133933at2157"/>
<dbReference type="RefSeq" id="WP_048106964.1">
    <property type="nucleotide sequence ID" value="NZ_CP009517.1"/>
</dbReference>
<sequence>MPGTEVASELLLISKTEEPELKILDDFFEPKAVHDHFMELTTRYHPSGEENQVREYVIECARKIEGVEVIHYDSEAKDPGERVIVLRRKGSGDHISDPYVTLQAHMDMVCSPDKNIFPLKVFGYLDNEGAKWIKAGDTDSITDPKKGTTLGADDGIGVATILAILEDNDLKDYPIECFFTVQEETDMGGAANFDKSLLIGRKYINVDAEVVDTIIYGSAGGCNVRYEGNLALSSVPCGYTNLKLSISGLLGGHSGININSGRLNAIKVLTEILIRFNKRLTNLDVEGEGIKSYDLRLISLQRDEDPISNKIPSCASAIIAIPGGDKEEFVNDFTAYCEALKVQSQPEENLVYEIKEITQNSLDEASTDSLLCLLQQIPHGVIHMIPGKTSLVETSSNLANIALQNMIINASNRSSDANSMNALIQMQKSIGELFKYSVGTSDSYPPWEPTKSELLDKAQNVYKEIYHKEDAATVIHAGLECSYVVQKYDGKIDCVSIGPTILNPHTGSECLKADTVGTFYNAVTSLIQELFQKNA</sequence>
<organism evidence="1 2">
    <name type="scientific">Methanosarcina barkeri 3</name>
    <dbReference type="NCBI Taxonomy" id="1434107"/>
    <lineage>
        <taxon>Archaea</taxon>
        <taxon>Methanobacteriati</taxon>
        <taxon>Methanobacteriota</taxon>
        <taxon>Stenosarchaea group</taxon>
        <taxon>Methanomicrobia</taxon>
        <taxon>Methanosarcinales</taxon>
        <taxon>Methanosarcinaceae</taxon>
        <taxon>Methanosarcina</taxon>
    </lineage>
</organism>
<dbReference type="InterPro" id="IPR001160">
    <property type="entry name" value="Peptidase_M20C"/>
</dbReference>
<dbReference type="Proteomes" id="UP000033066">
    <property type="component" value="Chromosome"/>
</dbReference>
<dbReference type="PIRSF" id="PIRSF016599">
    <property type="entry name" value="Xaa-His_dipept"/>
    <property type="match status" value="1"/>
</dbReference>
<dbReference type="GO" id="GO:0006508">
    <property type="term" value="P:proteolysis"/>
    <property type="evidence" value="ECO:0007669"/>
    <property type="project" value="InterPro"/>
</dbReference>